<dbReference type="STRING" id="665004.AC529_16585"/>
<keyword evidence="6 7" id="KW-0472">Membrane</keyword>
<evidence type="ECO:0000256" key="6">
    <source>
        <dbReference type="ARBA" id="ARBA00023136"/>
    </source>
</evidence>
<dbReference type="EMBL" id="LGEM01000117">
    <property type="protein sequence ID" value="KUP95618.1"/>
    <property type="molecule type" value="Genomic_DNA"/>
</dbReference>
<dbReference type="PANTHER" id="PTHR40043:SF1">
    <property type="entry name" value="UPF0719 INNER MEMBRANE PROTEIN YJFL"/>
    <property type="match status" value="1"/>
</dbReference>
<evidence type="ECO:0000256" key="3">
    <source>
        <dbReference type="ARBA" id="ARBA00022475"/>
    </source>
</evidence>
<evidence type="ECO:0000313" key="9">
    <source>
        <dbReference type="Proteomes" id="UP000074382"/>
    </source>
</evidence>
<comment type="subcellular location">
    <subcellularLocation>
        <location evidence="1">Cell membrane</location>
        <topology evidence="1">Multi-pass membrane protein</topology>
    </subcellularLocation>
</comment>
<protein>
    <submittedName>
        <fullName evidence="8">Membrane protein</fullName>
    </submittedName>
</protein>
<comment type="similarity">
    <text evidence="2">Belongs to the UPF0719 family.</text>
</comment>
<accession>A0A147KEC3</accession>
<dbReference type="PANTHER" id="PTHR40043">
    <property type="entry name" value="UPF0719 INNER MEMBRANE PROTEIN YJFL"/>
    <property type="match status" value="1"/>
</dbReference>
<evidence type="ECO:0000256" key="7">
    <source>
        <dbReference type="SAM" id="Phobius"/>
    </source>
</evidence>
<dbReference type="AlphaFoldDB" id="A0A147KEC3"/>
<dbReference type="InterPro" id="IPR007140">
    <property type="entry name" value="DUF350"/>
</dbReference>
<keyword evidence="3" id="KW-1003">Cell membrane</keyword>
<keyword evidence="4 7" id="KW-0812">Transmembrane</keyword>
<feature type="transmembrane region" description="Helical" evidence="7">
    <location>
        <begin position="76"/>
        <end position="100"/>
    </location>
</feature>
<gene>
    <name evidence="8" type="ORF">AC529_16585</name>
</gene>
<dbReference type="OrthoDB" id="5191770at2"/>
<sequence length="140" mass="14408">MYPLLIDVVACLAYGVVGIALMALGYLIVDLLTPGKLHELIWTNRNRNATLIVASNTLGVAIVISTAIATSADTLAAGLVSTAVYGLVGLVIMALSFLLIDLLTPGELGSIVAENELHPAAWVNASAHLAVAAVVATAIY</sequence>
<evidence type="ECO:0000256" key="5">
    <source>
        <dbReference type="ARBA" id="ARBA00022989"/>
    </source>
</evidence>
<dbReference type="GO" id="GO:0005886">
    <property type="term" value="C:plasma membrane"/>
    <property type="evidence" value="ECO:0007669"/>
    <property type="project" value="UniProtKB-SubCell"/>
</dbReference>
<evidence type="ECO:0000256" key="1">
    <source>
        <dbReference type="ARBA" id="ARBA00004651"/>
    </source>
</evidence>
<feature type="transmembrane region" description="Helical" evidence="7">
    <location>
        <begin position="49"/>
        <end position="69"/>
    </location>
</feature>
<dbReference type="RefSeq" id="WP_068758180.1">
    <property type="nucleotide sequence ID" value="NZ_KQ950185.1"/>
</dbReference>
<name>A0A147KEC3_THECS</name>
<organism evidence="8 9">
    <name type="scientific">Thermobifida cellulosilytica TB100</name>
    <dbReference type="NCBI Taxonomy" id="665004"/>
    <lineage>
        <taxon>Bacteria</taxon>
        <taxon>Bacillati</taxon>
        <taxon>Actinomycetota</taxon>
        <taxon>Actinomycetes</taxon>
        <taxon>Streptosporangiales</taxon>
        <taxon>Nocardiopsidaceae</taxon>
        <taxon>Thermobifida</taxon>
    </lineage>
</organism>
<keyword evidence="9" id="KW-1185">Reference proteome</keyword>
<feature type="transmembrane region" description="Helical" evidence="7">
    <location>
        <begin position="7"/>
        <end position="29"/>
    </location>
</feature>
<dbReference type="Proteomes" id="UP000074382">
    <property type="component" value="Unassembled WGS sequence"/>
</dbReference>
<comment type="caution">
    <text evidence="8">The sequence shown here is derived from an EMBL/GenBank/DDBJ whole genome shotgun (WGS) entry which is preliminary data.</text>
</comment>
<proteinExistence type="inferred from homology"/>
<feature type="transmembrane region" description="Helical" evidence="7">
    <location>
        <begin position="120"/>
        <end position="139"/>
    </location>
</feature>
<dbReference type="Pfam" id="PF03994">
    <property type="entry name" value="DUF350"/>
    <property type="match status" value="1"/>
</dbReference>
<keyword evidence="5 7" id="KW-1133">Transmembrane helix</keyword>
<reference evidence="9" key="1">
    <citation type="journal article" date="2017" name="Acta Aliment.">
        <title>Plant polysaccharide degrading enzyme system of Thermpbifida cellulosilytica TB100 revealed by de novo genome project data.</title>
        <authorList>
            <person name="Toth A."/>
            <person name="Baka E."/>
            <person name="Luzics S."/>
            <person name="Bata-Vidacs I."/>
            <person name="Nagy I."/>
            <person name="Balint B."/>
            <person name="Herceg R."/>
            <person name="Olasz F."/>
            <person name="Wilk T."/>
            <person name="Nagy T."/>
            <person name="Kriszt B."/>
            <person name="Nagy I."/>
            <person name="Kukolya J."/>
        </authorList>
    </citation>
    <scope>NUCLEOTIDE SEQUENCE [LARGE SCALE GENOMIC DNA]</scope>
    <source>
        <strain evidence="9">TB100</strain>
    </source>
</reference>
<evidence type="ECO:0000256" key="2">
    <source>
        <dbReference type="ARBA" id="ARBA00005779"/>
    </source>
</evidence>
<evidence type="ECO:0000313" key="8">
    <source>
        <dbReference type="EMBL" id="KUP95618.1"/>
    </source>
</evidence>
<evidence type="ECO:0000256" key="4">
    <source>
        <dbReference type="ARBA" id="ARBA00022692"/>
    </source>
</evidence>
<dbReference type="PATRIC" id="fig|665004.4.peg.3534"/>